<dbReference type="Pfam" id="PF12984">
    <property type="entry name" value="DUF3868"/>
    <property type="match status" value="1"/>
</dbReference>
<organism evidence="3 4">
    <name type="scientific">Bacteroides reticulotermitis</name>
    <dbReference type="NCBI Taxonomy" id="1133319"/>
    <lineage>
        <taxon>Bacteria</taxon>
        <taxon>Pseudomonadati</taxon>
        <taxon>Bacteroidota</taxon>
        <taxon>Bacteroidia</taxon>
        <taxon>Bacteroidales</taxon>
        <taxon>Bacteroidaceae</taxon>
        <taxon>Bacteroides</taxon>
    </lineage>
</organism>
<sequence>MKSFSIILLNLLLLLPTQLFGQQYSGQVSFLGRELVVFNDSVDIQFAAFIQKKAVRDAQVMILSPELSGNRESLLLPFIRIQGNNRRQMETRAARIRSPHEWSATPYRTYQVHADKDTVIYYHIRIAHEPWMNDVKLVIHKEMNDGGNRIRLFSFTMDANIHLNLPEPYAVKPVYAWTEPLPEVKKRSKQAHSFLDFKVNSTVLLPNFRLNREKLFKIENDVCLLSDSKDIEVNRLHIDGYASPEGRFASNGRLAEGRAQALRNYIVANNCLPRTKIATTNGGEDWNGFLELLEASNLAQKEQIIEIIKQTRDSEQRKVRMRSLIGEKAYQHILTTMYPLLRRVVYTVEYTIKDYSVSEAKALLGKNEELLSHREFYQVAMSYGRESKEWNTIVGERIVKYFDQDPVALSNAAAVLAQRGETATAKRYLEKAGNLPQACNNLGALLMLEGNYEAARKLFIKAQNAGLKAAEENLQELNKKIKDEQQRNKYEKKQPEATKN</sequence>
<dbReference type="Gene3D" id="1.25.40.10">
    <property type="entry name" value="Tetratricopeptide repeat domain"/>
    <property type="match status" value="1"/>
</dbReference>
<comment type="caution">
    <text evidence="3">The sequence shown here is derived from an EMBL/GenBank/DDBJ whole genome shotgun (WGS) entry which is preliminary data.</text>
</comment>
<feature type="region of interest" description="Disordered" evidence="1">
    <location>
        <begin position="478"/>
        <end position="500"/>
    </location>
</feature>
<dbReference type="Gene3D" id="3.30.1330.60">
    <property type="entry name" value="OmpA-like domain"/>
    <property type="match status" value="1"/>
</dbReference>
<feature type="domain" description="DUF3868" evidence="2">
    <location>
        <begin position="8"/>
        <end position="99"/>
    </location>
</feature>
<accession>A0A840D7C6</accession>
<proteinExistence type="predicted"/>
<keyword evidence="4" id="KW-1185">Reference proteome</keyword>
<dbReference type="SUPFAM" id="SSF48452">
    <property type="entry name" value="TPR-like"/>
    <property type="match status" value="1"/>
</dbReference>
<dbReference type="InterPro" id="IPR024480">
    <property type="entry name" value="DUF3868"/>
</dbReference>
<dbReference type="AlphaFoldDB" id="A0A840D7C6"/>
<evidence type="ECO:0000313" key="3">
    <source>
        <dbReference type="EMBL" id="MBB4044333.1"/>
    </source>
</evidence>
<evidence type="ECO:0000313" key="4">
    <source>
        <dbReference type="Proteomes" id="UP000560658"/>
    </source>
</evidence>
<evidence type="ECO:0000259" key="2">
    <source>
        <dbReference type="Pfam" id="PF12984"/>
    </source>
</evidence>
<name>A0A840D7C6_9BACE</name>
<dbReference type="RefSeq" id="WP_044164810.1">
    <property type="nucleotide sequence ID" value="NZ_JACIER010000008.1"/>
</dbReference>
<evidence type="ECO:0000256" key="1">
    <source>
        <dbReference type="SAM" id="MobiDB-lite"/>
    </source>
</evidence>
<dbReference type="InterPro" id="IPR036737">
    <property type="entry name" value="OmpA-like_sf"/>
</dbReference>
<dbReference type="Proteomes" id="UP000560658">
    <property type="component" value="Unassembled WGS sequence"/>
</dbReference>
<gene>
    <name evidence="3" type="ORF">GGR06_002127</name>
</gene>
<reference evidence="3" key="1">
    <citation type="submission" date="2020-08" db="EMBL/GenBank/DDBJ databases">
        <title>Genomic Encyclopedia of Type Strains, Phase IV (KMG-IV): sequencing the most valuable type-strain genomes for metagenomic binning, comparative biology and taxonomic classification.</title>
        <authorList>
            <person name="Goeker M."/>
        </authorList>
    </citation>
    <scope>NUCLEOTIDE SEQUENCE [LARGE SCALE GENOMIC DNA]</scope>
    <source>
        <strain evidence="3">DSM 105720</strain>
    </source>
</reference>
<dbReference type="EMBL" id="JACIER010000008">
    <property type="protein sequence ID" value="MBB4044333.1"/>
    <property type="molecule type" value="Genomic_DNA"/>
</dbReference>
<dbReference type="SUPFAM" id="SSF103088">
    <property type="entry name" value="OmpA-like"/>
    <property type="match status" value="1"/>
</dbReference>
<dbReference type="InterPro" id="IPR011990">
    <property type="entry name" value="TPR-like_helical_dom_sf"/>
</dbReference>
<protein>
    <submittedName>
        <fullName evidence="3">Outer membrane protein OmpA-like peptidoglycan-associated protein</fullName>
    </submittedName>
</protein>